<keyword evidence="4" id="KW-1185">Reference proteome</keyword>
<feature type="domain" description="VanZ-like" evidence="2">
    <location>
        <begin position="16"/>
        <end position="146"/>
    </location>
</feature>
<evidence type="ECO:0000259" key="2">
    <source>
        <dbReference type="Pfam" id="PF04892"/>
    </source>
</evidence>
<evidence type="ECO:0000313" key="4">
    <source>
        <dbReference type="Proteomes" id="UP000558113"/>
    </source>
</evidence>
<name>A0A7X5C4Y9_9BACL</name>
<dbReference type="PANTHER" id="PTHR36834">
    <property type="entry name" value="MEMBRANE PROTEIN-RELATED"/>
    <property type="match status" value="1"/>
</dbReference>
<dbReference type="EMBL" id="JAAAMU010000023">
    <property type="protein sequence ID" value="NBC72874.1"/>
    <property type="molecule type" value="Genomic_DNA"/>
</dbReference>
<dbReference type="Pfam" id="PF04892">
    <property type="entry name" value="VanZ"/>
    <property type="match status" value="1"/>
</dbReference>
<dbReference type="InterPro" id="IPR053150">
    <property type="entry name" value="Teicoplanin_resist-assoc"/>
</dbReference>
<feature type="transmembrane region" description="Helical" evidence="1">
    <location>
        <begin position="102"/>
        <end position="123"/>
    </location>
</feature>
<protein>
    <submittedName>
        <fullName evidence="3">VanZ family protein</fullName>
    </submittedName>
</protein>
<comment type="caution">
    <text evidence="3">The sequence shown here is derived from an EMBL/GenBank/DDBJ whole genome shotgun (WGS) entry which is preliminary data.</text>
</comment>
<keyword evidence="1" id="KW-0472">Membrane</keyword>
<keyword evidence="1" id="KW-1133">Transmembrane helix</keyword>
<gene>
    <name evidence="3" type="ORF">GT003_28160</name>
</gene>
<sequence>MRKLERVKAFFLYVVFLCYILLLIKILFLSRVSFAELFDRHRTAVRSVNLIPFCSISEFLSGSSRNLKDFAFANVVGNILIFFPLGVYSSVLSNHTRVRSHLLRIIAASVVVEIIQGLLAIGTADIDDVILNSLGGWIGIAVYKLLLLLLRNKKNVHTAVVLLSVIVGLPVIFYYLFMIKMRF</sequence>
<feature type="transmembrane region" description="Helical" evidence="1">
    <location>
        <begin position="129"/>
        <end position="149"/>
    </location>
</feature>
<evidence type="ECO:0000313" key="3">
    <source>
        <dbReference type="EMBL" id="NBC72874.1"/>
    </source>
</evidence>
<dbReference type="RefSeq" id="WP_161704282.1">
    <property type="nucleotide sequence ID" value="NZ_JAAAMU010000023.1"/>
</dbReference>
<accession>A0A7X5C4Y9</accession>
<keyword evidence="1" id="KW-0812">Transmembrane</keyword>
<organism evidence="3 4">
    <name type="scientific">Paenibacillus sacheonensis</name>
    <dbReference type="NCBI Taxonomy" id="742054"/>
    <lineage>
        <taxon>Bacteria</taxon>
        <taxon>Bacillati</taxon>
        <taxon>Bacillota</taxon>
        <taxon>Bacilli</taxon>
        <taxon>Bacillales</taxon>
        <taxon>Paenibacillaceae</taxon>
        <taxon>Paenibacillus</taxon>
    </lineage>
</organism>
<dbReference type="InterPro" id="IPR006976">
    <property type="entry name" value="VanZ-like"/>
</dbReference>
<dbReference type="PANTHER" id="PTHR36834:SF2">
    <property type="entry name" value="MEMBRANE PROTEIN"/>
    <property type="match status" value="1"/>
</dbReference>
<reference evidence="3 4" key="1">
    <citation type="submission" date="2020-01" db="EMBL/GenBank/DDBJ databases">
        <title>Paenibacillus soybeanensis sp. nov. isolated from the nodules of soybean (Glycine max(L.) Merr).</title>
        <authorList>
            <person name="Wang H."/>
        </authorList>
    </citation>
    <scope>NUCLEOTIDE SEQUENCE [LARGE SCALE GENOMIC DNA]</scope>
    <source>
        <strain evidence="3 4">DSM 23054</strain>
    </source>
</reference>
<evidence type="ECO:0000256" key="1">
    <source>
        <dbReference type="SAM" id="Phobius"/>
    </source>
</evidence>
<feature type="transmembrane region" description="Helical" evidence="1">
    <location>
        <begin position="9"/>
        <end position="28"/>
    </location>
</feature>
<feature type="transmembrane region" description="Helical" evidence="1">
    <location>
        <begin position="156"/>
        <end position="177"/>
    </location>
</feature>
<feature type="transmembrane region" description="Helical" evidence="1">
    <location>
        <begin position="70"/>
        <end position="90"/>
    </location>
</feature>
<dbReference type="AlphaFoldDB" id="A0A7X5C4Y9"/>
<dbReference type="OrthoDB" id="4822551at2"/>
<dbReference type="Proteomes" id="UP000558113">
    <property type="component" value="Unassembled WGS sequence"/>
</dbReference>
<proteinExistence type="predicted"/>